<dbReference type="GO" id="GO:0005886">
    <property type="term" value="C:plasma membrane"/>
    <property type="evidence" value="ECO:0007669"/>
    <property type="project" value="UniProtKB-SubCell"/>
</dbReference>
<name>A0A173TLB6_ANAHA</name>
<protein>
    <submittedName>
        <fullName evidence="8">FtsX-like permease family</fullName>
    </submittedName>
</protein>
<keyword evidence="4" id="KW-1133">Transmembrane helix</keyword>
<keyword evidence="5" id="KW-0472">Membrane</keyword>
<sequence>MKNTSWVWKEIRREKSAKIVFLAISFSFLVTVLMFIVSGTFIKNVQKQTEDIYGYFDHILYHAEQNTDNLSFSQKKISKKYQPYVKRIGTITLFDYEENQKNIIFGYADQNAKTLGNIHLLKGSFPKKEKDIVVCNSLAYAKHWNNKVGKSIEILGQKYYLSGIINDYSVAWNHPKDETGIFPTILVSKSNTSLQNKKLVNTRHLLIENEKNFQDKIYQKHKNLISNENKKTQDTSGRYEIPTFLIVLMIGCEVLLDLYVFSYYLEAMREKLSILRCLGMTKMECFVYIGKKVIVLFALGGILGSLIGTAGAKFILWIFSKVTGTVLVLSIISKYYIFSFGFVAIAVIVAWVFMIRKIRYLSPMELFRKSDQKIKFRSKPKKVKKMTIIQLSIRYFKVRIRKLVMIVLMIAVTITLFLSVNLYVTQYQAQFGAVDGKMSEDYDYEFLTNQELTDTAYTDKKGSQIKLYAIPNEDSIFHLPDYTKIVPDKLINNMKKNKDIQSVKSYLEVNDLYLLNAPEESENPYVSTYMNDRILDDCIAKQFSISNNTRGIQFFGFSKSELEKMKQSLSDGAIHMDKILSGEEVLLMVPSYEVEEDGDGGMMQAFLSKGQYQGKKNQYKDQKYSVGDTLDFVQITSKDSRLKGYINEQQAKSNLKCTKYQVKIGGIIRQRINWFTNSVQPPTAYTIIGLNQTIHNMKILPTSSRIQIFLKKSTSYEQFDPQIQEYQKHLTGFDYDNHAAKMKEYRQFLMFIQALGMTLITLTAVVTMVIILIEERVYMMEKQESYQLLHILGMPYGKIGGVIFLQSVYSGMTGILLSIPLSYAVIQAVFGGITGIKEYFHLEWAIESYAVLLLLYIISAMLSVKKLE</sequence>
<evidence type="ECO:0000256" key="1">
    <source>
        <dbReference type="ARBA" id="ARBA00004651"/>
    </source>
</evidence>
<evidence type="ECO:0000256" key="5">
    <source>
        <dbReference type="ARBA" id="ARBA00023136"/>
    </source>
</evidence>
<evidence type="ECO:0000313" key="9">
    <source>
        <dbReference type="Proteomes" id="UP000095553"/>
    </source>
</evidence>
<dbReference type="Pfam" id="PF02687">
    <property type="entry name" value="FtsX"/>
    <property type="match status" value="1"/>
</dbReference>
<comment type="subcellular location">
    <subcellularLocation>
        <location evidence="1">Cell membrane</location>
        <topology evidence="1">Multi-pass membrane protein</topology>
    </subcellularLocation>
</comment>
<gene>
    <name evidence="8" type="ORF">ERS852571_02057</name>
</gene>
<keyword evidence="2" id="KW-1003">Cell membrane</keyword>
<reference evidence="8 9" key="1">
    <citation type="submission" date="2015-09" db="EMBL/GenBank/DDBJ databases">
        <authorList>
            <consortium name="Pathogen Informatics"/>
        </authorList>
    </citation>
    <scope>NUCLEOTIDE SEQUENCE [LARGE SCALE GENOMIC DNA]</scope>
    <source>
        <strain evidence="8 9">2789STDY5834959</strain>
    </source>
</reference>
<dbReference type="RefSeq" id="WP_055073042.1">
    <property type="nucleotide sequence ID" value="NZ_CYXY01000012.1"/>
</dbReference>
<dbReference type="AlphaFoldDB" id="A0A173TLB6"/>
<dbReference type="InterPro" id="IPR003838">
    <property type="entry name" value="ABC3_permease_C"/>
</dbReference>
<feature type="domain" description="ABC3 transporter permease C-terminal" evidence="7">
    <location>
        <begin position="244"/>
        <end position="363"/>
    </location>
</feature>
<evidence type="ECO:0000259" key="7">
    <source>
        <dbReference type="Pfam" id="PF02687"/>
    </source>
</evidence>
<dbReference type="Proteomes" id="UP000095553">
    <property type="component" value="Unassembled WGS sequence"/>
</dbReference>
<proteinExistence type="inferred from homology"/>
<organism evidence="8 9">
    <name type="scientific">Anaerostipes hadrus</name>
    <dbReference type="NCBI Taxonomy" id="649756"/>
    <lineage>
        <taxon>Bacteria</taxon>
        <taxon>Bacillati</taxon>
        <taxon>Bacillota</taxon>
        <taxon>Clostridia</taxon>
        <taxon>Lachnospirales</taxon>
        <taxon>Lachnospiraceae</taxon>
        <taxon>Anaerostipes</taxon>
    </lineage>
</organism>
<dbReference type="EMBL" id="CYXY01000012">
    <property type="protein sequence ID" value="CUN02665.1"/>
    <property type="molecule type" value="Genomic_DNA"/>
</dbReference>
<comment type="similarity">
    <text evidence="6">Belongs to the ABC-4 integral membrane protein family.</text>
</comment>
<keyword evidence="3" id="KW-0812">Transmembrane</keyword>
<evidence type="ECO:0000256" key="2">
    <source>
        <dbReference type="ARBA" id="ARBA00022475"/>
    </source>
</evidence>
<evidence type="ECO:0000256" key="4">
    <source>
        <dbReference type="ARBA" id="ARBA00022989"/>
    </source>
</evidence>
<dbReference type="InterPro" id="IPR050250">
    <property type="entry name" value="Macrolide_Exporter_MacB"/>
</dbReference>
<dbReference type="PANTHER" id="PTHR30572:SF4">
    <property type="entry name" value="ABC TRANSPORTER PERMEASE YTRF"/>
    <property type="match status" value="1"/>
</dbReference>
<evidence type="ECO:0000313" key="8">
    <source>
        <dbReference type="EMBL" id="CUN02665.1"/>
    </source>
</evidence>
<dbReference type="GO" id="GO:0022857">
    <property type="term" value="F:transmembrane transporter activity"/>
    <property type="evidence" value="ECO:0007669"/>
    <property type="project" value="TreeGrafter"/>
</dbReference>
<evidence type="ECO:0000256" key="3">
    <source>
        <dbReference type="ARBA" id="ARBA00022692"/>
    </source>
</evidence>
<dbReference type="PANTHER" id="PTHR30572">
    <property type="entry name" value="MEMBRANE COMPONENT OF TRANSPORTER-RELATED"/>
    <property type="match status" value="1"/>
</dbReference>
<evidence type="ECO:0000256" key="6">
    <source>
        <dbReference type="ARBA" id="ARBA00038076"/>
    </source>
</evidence>
<accession>A0A173TLB6</accession>